<evidence type="ECO:0000256" key="1">
    <source>
        <dbReference type="SAM" id="Phobius"/>
    </source>
</evidence>
<dbReference type="Proteomes" id="UP000038009">
    <property type="component" value="Unassembled WGS sequence"/>
</dbReference>
<feature type="transmembrane region" description="Helical" evidence="1">
    <location>
        <begin position="223"/>
        <end position="247"/>
    </location>
</feature>
<feature type="transmembrane region" description="Helical" evidence="1">
    <location>
        <begin position="137"/>
        <end position="159"/>
    </location>
</feature>
<evidence type="ECO:0000313" key="2">
    <source>
        <dbReference type="EMBL" id="KPI89245.1"/>
    </source>
</evidence>
<evidence type="ECO:0008006" key="4">
    <source>
        <dbReference type="Google" id="ProtNLM"/>
    </source>
</evidence>
<feature type="transmembrane region" description="Helical" evidence="1">
    <location>
        <begin position="190"/>
        <end position="211"/>
    </location>
</feature>
<feature type="transmembrane region" description="Helical" evidence="1">
    <location>
        <begin position="463"/>
        <end position="482"/>
    </location>
</feature>
<reference evidence="2 3" key="1">
    <citation type="journal article" date="2015" name="PLoS Pathog.">
        <title>Leptomonas seymouri: Adaptations to the Dixenous Life Cycle Analyzed by Genome Sequencing, Transcriptome Profiling and Co-infection with Leishmania donovani.</title>
        <authorList>
            <person name="Kraeva N."/>
            <person name="Butenko A."/>
            <person name="Hlavacova J."/>
            <person name="Kostygov A."/>
            <person name="Myskova J."/>
            <person name="Grybchuk D."/>
            <person name="Lestinova T."/>
            <person name="Votypka J."/>
            <person name="Volf P."/>
            <person name="Opperdoes F."/>
            <person name="Flegontov P."/>
            <person name="Lukes J."/>
            <person name="Yurchenko V."/>
        </authorList>
    </citation>
    <scope>NUCLEOTIDE SEQUENCE [LARGE SCALE GENOMIC DNA]</scope>
    <source>
        <strain evidence="2 3">ATCC 30220</strain>
    </source>
</reference>
<keyword evidence="1" id="KW-0472">Membrane</keyword>
<sequence>MPLKKGVAGAGAVQTPVRMRVDRVLMNPAIVFLITFSIRYALFSFRYAAEPFLASPVIPHPTVAEVIGADAAKALHYGAEPAFRSGTTGECQVTPPPVHFSMWIPMTEAATWREVVFWRERGFADKLPHYLQALAPWYARFIPAALAAPPWTGLVLSAMDGVTAALISRFSSTSTALLYAFFVVNPFEALTTAFASLTAFELLLLTLTVYLCSCRHTSVAAHVGALLCAVFLGSHFIAVPVALLAPIGTSSKVTAFGAAAAISLGVGAYAIGYLYLTEESHRSSVLYAPPDNGVMWYVRQLVLPSFERCLEIFMLQLAPVLLIPMTIAFPTSYVRGRLAEPSSLQKASATAAADGAVEAPMYPRIFPDVRVFLVLMAEGLSVLFRTQITLPYCFLIVLLFYSCLNPAASKTVTLEDKRVVTYSVYERVRLLVPIFIQLTCVPLQIGFYTGWVLRETANGNWKFFSDIGFMVGITAFFVLWYAEVVEDAIACERAMGELQLDAAVPTDSAPLTKPKTE</sequence>
<dbReference type="OMA" id="SHFIAVP"/>
<dbReference type="OrthoDB" id="271420at2759"/>
<evidence type="ECO:0000313" key="3">
    <source>
        <dbReference type="Proteomes" id="UP000038009"/>
    </source>
</evidence>
<feature type="transmembrane region" description="Helical" evidence="1">
    <location>
        <begin position="390"/>
        <end position="408"/>
    </location>
</feature>
<dbReference type="AlphaFoldDB" id="A0A0N1I1Y0"/>
<gene>
    <name evidence="2" type="ORF">ABL78_1668</name>
</gene>
<feature type="transmembrane region" description="Helical" evidence="1">
    <location>
        <begin position="309"/>
        <end position="329"/>
    </location>
</feature>
<keyword evidence="1" id="KW-1133">Transmembrane helix</keyword>
<keyword evidence="3" id="KW-1185">Reference proteome</keyword>
<feature type="transmembrane region" description="Helical" evidence="1">
    <location>
        <begin position="428"/>
        <end position="451"/>
    </location>
</feature>
<comment type="caution">
    <text evidence="2">The sequence shown here is derived from an EMBL/GenBank/DDBJ whole genome shotgun (WGS) entry which is preliminary data.</text>
</comment>
<dbReference type="EMBL" id="LJSK01000028">
    <property type="protein sequence ID" value="KPI89245.1"/>
    <property type="molecule type" value="Genomic_DNA"/>
</dbReference>
<accession>A0A0N1I1Y0</accession>
<name>A0A0N1I1Y0_LEPSE</name>
<dbReference type="VEuPathDB" id="TriTrypDB:Lsey_0028_0310"/>
<keyword evidence="1" id="KW-0812">Transmembrane</keyword>
<feature type="transmembrane region" description="Helical" evidence="1">
    <location>
        <begin position="166"/>
        <end position="184"/>
    </location>
</feature>
<feature type="transmembrane region" description="Helical" evidence="1">
    <location>
        <begin position="24"/>
        <end position="43"/>
    </location>
</feature>
<feature type="transmembrane region" description="Helical" evidence="1">
    <location>
        <begin position="253"/>
        <end position="276"/>
    </location>
</feature>
<organism evidence="2 3">
    <name type="scientific">Leptomonas seymouri</name>
    <dbReference type="NCBI Taxonomy" id="5684"/>
    <lineage>
        <taxon>Eukaryota</taxon>
        <taxon>Discoba</taxon>
        <taxon>Euglenozoa</taxon>
        <taxon>Kinetoplastea</taxon>
        <taxon>Metakinetoplastina</taxon>
        <taxon>Trypanosomatida</taxon>
        <taxon>Trypanosomatidae</taxon>
        <taxon>Leishmaniinae</taxon>
        <taxon>Leptomonas</taxon>
    </lineage>
</organism>
<protein>
    <recommendedName>
        <fullName evidence="4">GPI transamidase component Tta2</fullName>
    </recommendedName>
</protein>
<proteinExistence type="predicted"/>